<organism evidence="2 3">
    <name type="scientific">Imshaugia aleurites</name>
    <dbReference type="NCBI Taxonomy" id="172621"/>
    <lineage>
        <taxon>Eukaryota</taxon>
        <taxon>Fungi</taxon>
        <taxon>Dikarya</taxon>
        <taxon>Ascomycota</taxon>
        <taxon>Pezizomycotina</taxon>
        <taxon>Lecanoromycetes</taxon>
        <taxon>OSLEUM clade</taxon>
        <taxon>Lecanoromycetidae</taxon>
        <taxon>Lecanorales</taxon>
        <taxon>Lecanorineae</taxon>
        <taxon>Parmeliaceae</taxon>
        <taxon>Imshaugia</taxon>
    </lineage>
</organism>
<keyword evidence="3" id="KW-1185">Reference proteome</keyword>
<evidence type="ECO:0000256" key="1">
    <source>
        <dbReference type="SAM" id="SignalP"/>
    </source>
</evidence>
<evidence type="ECO:0000313" key="2">
    <source>
        <dbReference type="EMBL" id="CAF9927085.1"/>
    </source>
</evidence>
<dbReference type="Proteomes" id="UP000664534">
    <property type="component" value="Unassembled WGS sequence"/>
</dbReference>
<accession>A0A8H3IN54</accession>
<dbReference type="EMBL" id="CAJPDT010000045">
    <property type="protein sequence ID" value="CAF9927085.1"/>
    <property type="molecule type" value="Genomic_DNA"/>
</dbReference>
<sequence>MPPALPFASILGVRLELAITVATFNVPLRPQNVGALWTRKGGGGGKIHPQTPRRSLFELHRGRQVRELPSNLLLEEINPTRRLNSKLNFTTSEDLIAALGPIGREYVNDQEAKGKVNLSYVSNPVLLALDRREAIKEARKAEREANIARRKGVHPINLKGLLVQYLLHVDPKLKYQARLKNPNSANKQLDKALLKVLNDDNAKYLDRGGWDVTDLMNWTWILTSETTERAATRLLAVVAYQGPTKIRMGLTIPQFVFTFLLRRRDPSAEALRAMLIYAWKLMEKLERWLEPLPPPDKLANEALRDGNSTKLRIVKSPEDDTLGMKEAVFMIMIIRLLRSAVKVWPAACDDIADLINRYLDGLNFRQGASRSTMLTSEDTAQLTYMYNTLLKLVSLPASIGPFESAFHQQRAQFSLLRRMNQFQPPLIVDRRGYRAVVSMQLRHKKTLKEREWAQMKARSWPPWKEEKLGIDADINTEHGISRAMEAMRRSWEAGYAPDNWDAVASILSGWDIDGSPTIQTRVVRLPYEHSPEDAKIWASRIRATRTLDEAWSCFLSYKAQKLRPLGAFLVYHQMFEKIVQDAKRLPAEEVDPTSANYAHKQQPLPGDGLEVWATPESPREAVYVPRPPPNIDEFVKMMARDKIKPGTKFLSDMLANAPTLETGLQYLKASPMSRAQVRVLSDRNPPRNLKAKAALRSIPISIFSSFIRLLARFSPRMPDGNGVDKFTLVDTGSVLYSAKVSQLHILQRPSNLDHSPELAPSLRPVVINPLLKAIQLVLARKPRHRPAWYNLLRPLSESRVVTDVVSRLVDQEDQDIKTWRMTCLLINEMLDIGLNLDLEGFRILCVGLEKSIFASERLSRYRGIRQENNDPGDDTTSYVDHVLSTGLPLLKEIFKNIVRSKFMRQEIPVSLRENKTKIDKSVEEHDASESDEIGEGIEDVESRAFIPPACLLPRLLEAPNPACLHSFIRVLGLRRDYDGLLDLVEWMSLFADEINAVADEKASGHRIMRRCLTATHVFMERSWISLEKREAELRGEDPSTVRNVLEMKAEPAPEGIVRAVQEIVRQNQRWGGWPEPHEVVQYCANGKFI</sequence>
<gene>
    <name evidence="2" type="ORF">IMSHALPRED_007117</name>
</gene>
<dbReference type="AlphaFoldDB" id="A0A8H3IN54"/>
<name>A0A8H3IN54_9LECA</name>
<feature type="signal peptide" evidence="1">
    <location>
        <begin position="1"/>
        <end position="23"/>
    </location>
</feature>
<reference evidence="2" key="1">
    <citation type="submission" date="2021-03" db="EMBL/GenBank/DDBJ databases">
        <authorList>
            <person name="Tagirdzhanova G."/>
        </authorList>
    </citation>
    <scope>NUCLEOTIDE SEQUENCE</scope>
</reference>
<dbReference type="OrthoDB" id="410701at2759"/>
<keyword evidence="1" id="KW-0732">Signal</keyword>
<feature type="chain" id="PRO_5034263333" evidence="1">
    <location>
        <begin position="24"/>
        <end position="1089"/>
    </location>
</feature>
<comment type="caution">
    <text evidence="2">The sequence shown here is derived from an EMBL/GenBank/DDBJ whole genome shotgun (WGS) entry which is preliminary data.</text>
</comment>
<protein>
    <submittedName>
        <fullName evidence="2">Uncharacterized protein</fullName>
    </submittedName>
</protein>
<proteinExistence type="predicted"/>
<evidence type="ECO:0000313" key="3">
    <source>
        <dbReference type="Proteomes" id="UP000664534"/>
    </source>
</evidence>